<organism evidence="2">
    <name type="scientific">Dichomitus squalens</name>
    <dbReference type="NCBI Taxonomy" id="114155"/>
    <lineage>
        <taxon>Eukaryota</taxon>
        <taxon>Fungi</taxon>
        <taxon>Dikarya</taxon>
        <taxon>Basidiomycota</taxon>
        <taxon>Agaricomycotina</taxon>
        <taxon>Agaricomycetes</taxon>
        <taxon>Polyporales</taxon>
        <taxon>Polyporaceae</taxon>
        <taxon>Dichomitus</taxon>
    </lineage>
</organism>
<accession>A0A4Q9MQH9</accession>
<evidence type="ECO:0000256" key="1">
    <source>
        <dbReference type="SAM" id="MobiDB-lite"/>
    </source>
</evidence>
<dbReference type="AlphaFoldDB" id="A0A4Q9MQH9"/>
<dbReference type="EMBL" id="ML143422">
    <property type="protein sequence ID" value="TBU28406.1"/>
    <property type="molecule type" value="Genomic_DNA"/>
</dbReference>
<evidence type="ECO:0000313" key="2">
    <source>
        <dbReference type="EMBL" id="TBU28406.1"/>
    </source>
</evidence>
<protein>
    <submittedName>
        <fullName evidence="2">Uncharacterized protein</fullName>
    </submittedName>
</protein>
<name>A0A4Q9MQH9_9APHY</name>
<feature type="region of interest" description="Disordered" evidence="1">
    <location>
        <begin position="1"/>
        <end position="24"/>
    </location>
</feature>
<dbReference type="Proteomes" id="UP000292957">
    <property type="component" value="Unassembled WGS sequence"/>
</dbReference>
<gene>
    <name evidence="2" type="ORF">BD311DRAFT_328518</name>
</gene>
<reference evidence="2" key="1">
    <citation type="submission" date="2019-01" db="EMBL/GenBank/DDBJ databases">
        <title>Draft genome sequences of three monokaryotic isolates of the white-rot basidiomycete fungus Dichomitus squalens.</title>
        <authorList>
            <consortium name="DOE Joint Genome Institute"/>
            <person name="Lopez S.C."/>
            <person name="Andreopoulos B."/>
            <person name="Pangilinan J."/>
            <person name="Lipzen A."/>
            <person name="Riley R."/>
            <person name="Ahrendt S."/>
            <person name="Ng V."/>
            <person name="Barry K."/>
            <person name="Daum C."/>
            <person name="Grigoriev I.V."/>
            <person name="Hilden K.S."/>
            <person name="Makela M.R."/>
            <person name="de Vries R.P."/>
        </authorList>
    </citation>
    <scope>NUCLEOTIDE SEQUENCE [LARGE SCALE GENOMIC DNA]</scope>
    <source>
        <strain evidence="2">OM18370.1</strain>
    </source>
</reference>
<sequence>MHWAGKQVLGRPRPRCMGGLPPRRLPVRPRRSPLVHALQPCLCPNMLALLLRVSILGSQLVINVWHGVGTQETPPSRKLALCMHTKVPLAQEPILHNSPALPEPFFGARRGCSERRTPGRRQLQVCSRSRRLGAEADSCGFGLCATPGGEDAADAFQVYVACGMLRSSPRAPQDNVTRRLLPRLKSLGAHHYMLLRPSSLRKLPSSRSASSRPIRRPPYYLLLHSAVSTLSSCGAKPLNPAMIRPSPPPAPPCSSQSLSNIYSNSPLLSQAMHSTMDLAIVKRSLLAAARYGPGTPSRRWTYTTW</sequence>
<proteinExistence type="predicted"/>